<keyword evidence="4" id="KW-1185">Reference proteome</keyword>
<feature type="region of interest" description="Disordered" evidence="2">
    <location>
        <begin position="164"/>
        <end position="201"/>
    </location>
</feature>
<keyword evidence="1" id="KW-0217">Developmental protein</keyword>
<dbReference type="EMBL" id="CM016560">
    <property type="protein sequence ID" value="TKV98700.1"/>
    <property type="molecule type" value="Genomic_DNA"/>
</dbReference>
<dbReference type="GO" id="GO:0030154">
    <property type="term" value="P:cell differentiation"/>
    <property type="evidence" value="ECO:0007669"/>
    <property type="project" value="UniProtKB-KW"/>
</dbReference>
<dbReference type="InterPro" id="IPR012474">
    <property type="entry name" value="Frigida"/>
</dbReference>
<evidence type="ECO:0000313" key="4">
    <source>
        <dbReference type="Proteomes" id="UP000298652"/>
    </source>
</evidence>
<keyword evidence="1" id="KW-0221">Differentiation</keyword>
<protein>
    <recommendedName>
        <fullName evidence="1">FRIGIDA-like protein</fullName>
    </recommendedName>
</protein>
<reference evidence="3" key="1">
    <citation type="submission" date="2019-03" db="EMBL/GenBank/DDBJ databases">
        <title>WGS assembly of Setaria viridis.</title>
        <authorList>
            <person name="Huang P."/>
            <person name="Jenkins J."/>
            <person name="Grimwood J."/>
            <person name="Barry K."/>
            <person name="Healey A."/>
            <person name="Mamidi S."/>
            <person name="Sreedasyam A."/>
            <person name="Shu S."/>
            <person name="Feldman M."/>
            <person name="Wu J."/>
            <person name="Yu Y."/>
            <person name="Chen C."/>
            <person name="Johnson J."/>
            <person name="Rokhsar D."/>
            <person name="Baxter I."/>
            <person name="Schmutz J."/>
            <person name="Brutnell T."/>
            <person name="Kellogg E."/>
        </authorList>
    </citation>
    <scope>NUCLEOTIDE SEQUENCE [LARGE SCALE GENOMIC DNA]</scope>
</reference>
<proteinExistence type="inferred from homology"/>
<evidence type="ECO:0000256" key="2">
    <source>
        <dbReference type="SAM" id="MobiDB-lite"/>
    </source>
</evidence>
<dbReference type="GO" id="GO:0009908">
    <property type="term" value="P:flower development"/>
    <property type="evidence" value="ECO:0007669"/>
    <property type="project" value="UniProtKB-KW"/>
</dbReference>
<dbReference type="Gramene" id="TKV98700">
    <property type="protein sequence ID" value="TKV98700"/>
    <property type="gene ID" value="SEVIR_9G576900v2"/>
</dbReference>
<comment type="similarity">
    <text evidence="1">Belongs to the Frigida family.</text>
</comment>
<name>A0A4U6T9S5_SETVI</name>
<feature type="compositionally biased region" description="Polar residues" evidence="2">
    <location>
        <begin position="120"/>
        <end position="136"/>
    </location>
</feature>
<evidence type="ECO:0000313" key="3">
    <source>
        <dbReference type="EMBL" id="TKV98700.1"/>
    </source>
</evidence>
<evidence type="ECO:0000256" key="1">
    <source>
        <dbReference type="RuleBase" id="RU364012"/>
    </source>
</evidence>
<keyword evidence="1" id="KW-0287">Flowering</keyword>
<feature type="compositionally biased region" description="Polar residues" evidence="2">
    <location>
        <begin position="173"/>
        <end position="183"/>
    </location>
</feature>
<dbReference type="Pfam" id="PF07899">
    <property type="entry name" value="Frigida"/>
    <property type="match status" value="1"/>
</dbReference>
<dbReference type="AlphaFoldDB" id="A0A4U6T9S5"/>
<gene>
    <name evidence="3" type="ORF">SEVIR_9G576900v2</name>
</gene>
<organism evidence="3 4">
    <name type="scientific">Setaria viridis</name>
    <name type="common">Green bristlegrass</name>
    <name type="synonym">Setaria italica subsp. viridis</name>
    <dbReference type="NCBI Taxonomy" id="4556"/>
    <lineage>
        <taxon>Eukaryota</taxon>
        <taxon>Viridiplantae</taxon>
        <taxon>Streptophyta</taxon>
        <taxon>Embryophyta</taxon>
        <taxon>Tracheophyta</taxon>
        <taxon>Spermatophyta</taxon>
        <taxon>Magnoliopsida</taxon>
        <taxon>Liliopsida</taxon>
        <taxon>Poales</taxon>
        <taxon>Poaceae</taxon>
        <taxon>PACMAD clade</taxon>
        <taxon>Panicoideae</taxon>
        <taxon>Panicodae</taxon>
        <taxon>Paniceae</taxon>
        <taxon>Cenchrinae</taxon>
        <taxon>Setaria</taxon>
    </lineage>
</organism>
<sequence length="201" mass="21439">MKRSYKIAIFVDVVVRHVLAPPWIRHAKGPRRPIGGGAGAQVQADELQGAPPFVTAHVRDREWLRQVGPAALRRAEDPVSLVLRSIRSLSGGGPPPPPPPASRRRAWPAVSAASWARSSTGSTPASASRSVTTAPSTWPPPHPRPGTALLGAFYLTSACSTWPWTRGRPKSKATGSSQKTRSPSRAGPTWLMKSCTPAGLR</sequence>
<dbReference type="Proteomes" id="UP000298652">
    <property type="component" value="Chromosome 9"/>
</dbReference>
<accession>A0A4U6T9S5</accession>
<feature type="compositionally biased region" description="Low complexity" evidence="2">
    <location>
        <begin position="107"/>
        <end position="119"/>
    </location>
</feature>
<feature type="region of interest" description="Disordered" evidence="2">
    <location>
        <begin position="86"/>
        <end position="144"/>
    </location>
</feature>